<dbReference type="AlphaFoldDB" id="A0A521BWY7"/>
<dbReference type="SUPFAM" id="SSF52540">
    <property type="entry name" value="P-loop containing nucleoside triphosphate hydrolases"/>
    <property type="match status" value="1"/>
</dbReference>
<dbReference type="InterPro" id="IPR027417">
    <property type="entry name" value="P-loop_NTPase"/>
</dbReference>
<name>A0A521BWY7_9SPHI</name>
<organism evidence="1 2">
    <name type="scientific">Pedobacter westerhofensis</name>
    <dbReference type="NCBI Taxonomy" id="425512"/>
    <lineage>
        <taxon>Bacteria</taxon>
        <taxon>Pseudomonadati</taxon>
        <taxon>Bacteroidota</taxon>
        <taxon>Sphingobacteriia</taxon>
        <taxon>Sphingobacteriales</taxon>
        <taxon>Sphingobacteriaceae</taxon>
        <taxon>Pedobacter</taxon>
    </lineage>
</organism>
<sequence length="267" mass="31329">MDSTILIIAGMHRSGTSVLSQWLNHCGLHLGERLLGPAIGNTEGHFEDLDFLEFHQEILKEGYIHEPVSELSVYQTEKLRSIIAFKNSLQQQWGWKEPRTCLFLNHYQSLIPEAHYLVIIRSYRETVSSLIQRDLKELDKYYLSKSWMSRQNWIKRKRSIRAKELYHAKAEFYLRVWVAYNEAILQAMESLPGHQFVVTDHGQLTEQHRDIFDTLVNKWGFSLRAADFSHIYKKALLSEVTDIDPFVLDQSLLQKAVKLEHEIRAYL</sequence>
<evidence type="ECO:0008006" key="3">
    <source>
        <dbReference type="Google" id="ProtNLM"/>
    </source>
</evidence>
<keyword evidence="2" id="KW-1185">Reference proteome</keyword>
<accession>A0A521BWY7</accession>
<dbReference type="RefSeq" id="WP_142527273.1">
    <property type="nucleotide sequence ID" value="NZ_CBCSJO010000004.1"/>
</dbReference>
<proteinExistence type="predicted"/>
<dbReference type="Gene3D" id="3.40.50.300">
    <property type="entry name" value="P-loop containing nucleotide triphosphate hydrolases"/>
    <property type="match status" value="1"/>
</dbReference>
<reference evidence="1 2" key="1">
    <citation type="submission" date="2017-05" db="EMBL/GenBank/DDBJ databases">
        <authorList>
            <person name="Varghese N."/>
            <person name="Submissions S."/>
        </authorList>
    </citation>
    <scope>NUCLEOTIDE SEQUENCE [LARGE SCALE GENOMIC DNA]</scope>
    <source>
        <strain evidence="1 2">DSM 19036</strain>
    </source>
</reference>
<dbReference type="EMBL" id="FXTN01000003">
    <property type="protein sequence ID" value="SMO51666.1"/>
    <property type="molecule type" value="Genomic_DNA"/>
</dbReference>
<dbReference type="Proteomes" id="UP000320300">
    <property type="component" value="Unassembled WGS sequence"/>
</dbReference>
<evidence type="ECO:0000313" key="2">
    <source>
        <dbReference type="Proteomes" id="UP000320300"/>
    </source>
</evidence>
<evidence type="ECO:0000313" key="1">
    <source>
        <dbReference type="EMBL" id="SMO51666.1"/>
    </source>
</evidence>
<gene>
    <name evidence="1" type="ORF">SAMN06265348_10352</name>
</gene>
<protein>
    <recommendedName>
        <fullName evidence="3">Sulfotransferase family protein</fullName>
    </recommendedName>
</protein>
<dbReference type="OrthoDB" id="9816424at2"/>